<organism evidence="2 3">
    <name type="scientific">Sphingomonas oligophenolica</name>
    <dbReference type="NCBI Taxonomy" id="301154"/>
    <lineage>
        <taxon>Bacteria</taxon>
        <taxon>Pseudomonadati</taxon>
        <taxon>Pseudomonadota</taxon>
        <taxon>Alphaproteobacteria</taxon>
        <taxon>Sphingomonadales</taxon>
        <taxon>Sphingomonadaceae</taxon>
        <taxon>Sphingomonas</taxon>
    </lineage>
</organism>
<comment type="caution">
    <text evidence="2">The sequence shown here is derived from an EMBL/GenBank/DDBJ whole genome shotgun (WGS) entry which is preliminary data.</text>
</comment>
<protein>
    <submittedName>
        <fullName evidence="2">Uncharacterized protein</fullName>
    </submittedName>
</protein>
<keyword evidence="1" id="KW-1133">Transmembrane helix</keyword>
<dbReference type="Proteomes" id="UP001419910">
    <property type="component" value="Unassembled WGS sequence"/>
</dbReference>
<evidence type="ECO:0000313" key="2">
    <source>
        <dbReference type="EMBL" id="MEN2791584.1"/>
    </source>
</evidence>
<keyword evidence="1" id="KW-0472">Membrane</keyword>
<keyword evidence="1" id="KW-0812">Transmembrane</keyword>
<proteinExistence type="predicted"/>
<feature type="transmembrane region" description="Helical" evidence="1">
    <location>
        <begin position="114"/>
        <end position="134"/>
    </location>
</feature>
<dbReference type="RefSeq" id="WP_343892581.1">
    <property type="nucleotide sequence ID" value="NZ_BAAAEH010000060.1"/>
</dbReference>
<sequence length="136" mass="14655">MLTHRILHRRCTKNAYDPHVTEGRGPVGSLRVHSSVEQAMMTRESINGISGFAPILMSLAAFGLVLFSAGTGWERNLADEGAAAHLFQLLICLELPIAAVFLWTADWKRSRPVIGLLTAQAAALLLALGSVGFFGL</sequence>
<gene>
    <name evidence="2" type="ORF">ABC974_18255</name>
</gene>
<keyword evidence="3" id="KW-1185">Reference proteome</keyword>
<evidence type="ECO:0000256" key="1">
    <source>
        <dbReference type="SAM" id="Phobius"/>
    </source>
</evidence>
<accession>A0ABU9Y6Y7</accession>
<feature type="transmembrane region" description="Helical" evidence="1">
    <location>
        <begin position="82"/>
        <end position="102"/>
    </location>
</feature>
<name>A0ABU9Y6Y7_9SPHN</name>
<evidence type="ECO:0000313" key="3">
    <source>
        <dbReference type="Proteomes" id="UP001419910"/>
    </source>
</evidence>
<reference evidence="2 3" key="1">
    <citation type="submission" date="2024-05" db="EMBL/GenBank/DDBJ databases">
        <authorList>
            <person name="Liu Q."/>
            <person name="Xin Y.-H."/>
        </authorList>
    </citation>
    <scope>NUCLEOTIDE SEQUENCE [LARGE SCALE GENOMIC DNA]</scope>
    <source>
        <strain evidence="2 3">CGMCC 1.10181</strain>
    </source>
</reference>
<feature type="transmembrane region" description="Helical" evidence="1">
    <location>
        <begin position="49"/>
        <end position="70"/>
    </location>
</feature>
<dbReference type="EMBL" id="JBDIME010000018">
    <property type="protein sequence ID" value="MEN2791584.1"/>
    <property type="molecule type" value="Genomic_DNA"/>
</dbReference>